<proteinExistence type="inferred from homology"/>
<accession>A0A918FJ45</accession>
<dbReference type="SUPFAM" id="SSF51735">
    <property type="entry name" value="NAD(P)-binding Rossmann-fold domains"/>
    <property type="match status" value="1"/>
</dbReference>
<dbReference type="InterPro" id="IPR036291">
    <property type="entry name" value="NAD(P)-bd_dom_sf"/>
</dbReference>
<dbReference type="PROSITE" id="PS00061">
    <property type="entry name" value="ADH_SHORT"/>
    <property type="match status" value="1"/>
</dbReference>
<organism evidence="3 4">
    <name type="scientific">Streptomyces aurantiogriseus</name>
    <dbReference type="NCBI Taxonomy" id="66870"/>
    <lineage>
        <taxon>Bacteria</taxon>
        <taxon>Bacillati</taxon>
        <taxon>Actinomycetota</taxon>
        <taxon>Actinomycetes</taxon>
        <taxon>Kitasatosporales</taxon>
        <taxon>Streptomycetaceae</taxon>
        <taxon>Streptomyces</taxon>
    </lineage>
</organism>
<dbReference type="RefSeq" id="WP_189941605.1">
    <property type="nucleotide sequence ID" value="NZ_BMSX01000019.1"/>
</dbReference>
<protein>
    <submittedName>
        <fullName evidence="3">Oxidoreductase</fullName>
    </submittedName>
</protein>
<dbReference type="FunFam" id="3.40.50.720:FF:000084">
    <property type="entry name" value="Short-chain dehydrogenase reductase"/>
    <property type="match status" value="1"/>
</dbReference>
<dbReference type="CDD" id="cd05233">
    <property type="entry name" value="SDR_c"/>
    <property type="match status" value="1"/>
</dbReference>
<sequence>MTVEERVANSPYPSGGLLEGKVAVITGAGVAEGIGATCAAVFVKEGAQVLTADISGGQVETAVALGPSVSPFRADVTREEDVEAMFAHALEVFGRVDILVNVAGNPGGRRGAEVTVEEFESLTSVHLLGTVLTNKHAVRTMLPTGGGAIVNFSSAAAFNVDGRISPAYSAAKAGVNAVTKAVAVQYGAQGIRANAVAPGFTLSRKNHAVPPEIMADLESRAALGRAGQPEEQAHVAAFLASDRASFVTGVIVPVDGGWSVKLA</sequence>
<dbReference type="EMBL" id="BMSX01000019">
    <property type="protein sequence ID" value="GGR41283.1"/>
    <property type="molecule type" value="Genomic_DNA"/>
</dbReference>
<dbReference type="Proteomes" id="UP000658320">
    <property type="component" value="Unassembled WGS sequence"/>
</dbReference>
<keyword evidence="2" id="KW-0560">Oxidoreductase</keyword>
<dbReference type="InterPro" id="IPR002347">
    <property type="entry name" value="SDR_fam"/>
</dbReference>
<reference evidence="3" key="1">
    <citation type="journal article" date="2014" name="Int. J. Syst. Evol. Microbiol.">
        <title>Complete genome sequence of Corynebacterium casei LMG S-19264T (=DSM 44701T), isolated from a smear-ripened cheese.</title>
        <authorList>
            <consortium name="US DOE Joint Genome Institute (JGI-PGF)"/>
            <person name="Walter F."/>
            <person name="Albersmeier A."/>
            <person name="Kalinowski J."/>
            <person name="Ruckert C."/>
        </authorList>
    </citation>
    <scope>NUCLEOTIDE SEQUENCE</scope>
    <source>
        <strain evidence="3">JCM 4346</strain>
    </source>
</reference>
<dbReference type="GO" id="GO:0016491">
    <property type="term" value="F:oxidoreductase activity"/>
    <property type="evidence" value="ECO:0007669"/>
    <property type="project" value="UniProtKB-KW"/>
</dbReference>
<dbReference type="PRINTS" id="PR00081">
    <property type="entry name" value="GDHRDH"/>
</dbReference>
<evidence type="ECO:0000256" key="2">
    <source>
        <dbReference type="ARBA" id="ARBA00023002"/>
    </source>
</evidence>
<reference evidence="3" key="2">
    <citation type="submission" date="2020-09" db="EMBL/GenBank/DDBJ databases">
        <authorList>
            <person name="Sun Q."/>
            <person name="Ohkuma M."/>
        </authorList>
    </citation>
    <scope>NUCLEOTIDE SEQUENCE</scope>
    <source>
        <strain evidence="3">JCM 4346</strain>
    </source>
</reference>
<dbReference type="Gene3D" id="3.40.50.720">
    <property type="entry name" value="NAD(P)-binding Rossmann-like Domain"/>
    <property type="match status" value="1"/>
</dbReference>
<dbReference type="InterPro" id="IPR020904">
    <property type="entry name" value="Sc_DH/Rdtase_CS"/>
</dbReference>
<dbReference type="Pfam" id="PF13561">
    <property type="entry name" value="adh_short_C2"/>
    <property type="match status" value="1"/>
</dbReference>
<dbReference type="PRINTS" id="PR00080">
    <property type="entry name" value="SDRFAMILY"/>
</dbReference>
<comment type="similarity">
    <text evidence="1">Belongs to the short-chain dehydrogenases/reductases (SDR) family.</text>
</comment>
<dbReference type="AlphaFoldDB" id="A0A918FJ45"/>
<name>A0A918FJ45_9ACTN</name>
<evidence type="ECO:0000256" key="1">
    <source>
        <dbReference type="ARBA" id="ARBA00006484"/>
    </source>
</evidence>
<comment type="caution">
    <text evidence="3">The sequence shown here is derived from an EMBL/GenBank/DDBJ whole genome shotgun (WGS) entry which is preliminary data.</text>
</comment>
<gene>
    <name evidence="3" type="ORF">GCM10010251_67420</name>
</gene>
<dbReference type="PANTHER" id="PTHR24321">
    <property type="entry name" value="DEHYDROGENASES, SHORT CHAIN"/>
    <property type="match status" value="1"/>
</dbReference>
<keyword evidence="4" id="KW-1185">Reference proteome</keyword>
<evidence type="ECO:0000313" key="4">
    <source>
        <dbReference type="Proteomes" id="UP000658320"/>
    </source>
</evidence>
<evidence type="ECO:0000313" key="3">
    <source>
        <dbReference type="EMBL" id="GGR41283.1"/>
    </source>
</evidence>
<dbReference type="PANTHER" id="PTHR24321:SF8">
    <property type="entry name" value="ESTRADIOL 17-BETA-DEHYDROGENASE 8-RELATED"/>
    <property type="match status" value="1"/>
</dbReference>